<dbReference type="InterPro" id="IPR023631">
    <property type="entry name" value="Amidase_dom"/>
</dbReference>
<feature type="binding site" evidence="6">
    <location>
        <position position="170"/>
    </location>
    <ligand>
        <name>substrate</name>
    </ligand>
</feature>
<dbReference type="AlphaFoldDB" id="A0A8K0JQG2"/>
<dbReference type="PROSITE" id="PS00571">
    <property type="entry name" value="AMIDASES"/>
    <property type="match status" value="1"/>
</dbReference>
<accession>A0A8K0JQG2</accession>
<dbReference type="EC" id="3.5.1.4" evidence="3"/>
<comment type="similarity">
    <text evidence="2">Belongs to the amidase family.</text>
</comment>
<evidence type="ECO:0000259" key="7">
    <source>
        <dbReference type="Pfam" id="PF01425"/>
    </source>
</evidence>
<feature type="active site" description="Charge relay system" evidence="5">
    <location>
        <position position="196"/>
    </location>
</feature>
<evidence type="ECO:0000256" key="3">
    <source>
        <dbReference type="ARBA" id="ARBA00012922"/>
    </source>
</evidence>
<gene>
    <name evidence="8" type="ORF">FFLO_01189</name>
</gene>
<organism evidence="8 9">
    <name type="scientific">Filobasidium floriforme</name>
    <dbReference type="NCBI Taxonomy" id="5210"/>
    <lineage>
        <taxon>Eukaryota</taxon>
        <taxon>Fungi</taxon>
        <taxon>Dikarya</taxon>
        <taxon>Basidiomycota</taxon>
        <taxon>Agaricomycotina</taxon>
        <taxon>Tremellomycetes</taxon>
        <taxon>Filobasidiales</taxon>
        <taxon>Filobasidiaceae</taxon>
        <taxon>Filobasidium</taxon>
    </lineage>
</organism>
<dbReference type="Pfam" id="PF01425">
    <property type="entry name" value="Amidase"/>
    <property type="match status" value="1"/>
</dbReference>
<dbReference type="Proteomes" id="UP000812966">
    <property type="component" value="Unassembled WGS sequence"/>
</dbReference>
<evidence type="ECO:0000256" key="4">
    <source>
        <dbReference type="ARBA" id="ARBA00022801"/>
    </source>
</evidence>
<dbReference type="PANTHER" id="PTHR46072">
    <property type="entry name" value="AMIDASE-RELATED-RELATED"/>
    <property type="match status" value="1"/>
</dbReference>
<comment type="catalytic activity">
    <reaction evidence="1">
        <text>a monocarboxylic acid amide + H2O = a monocarboxylate + NH4(+)</text>
        <dbReference type="Rhea" id="RHEA:12020"/>
        <dbReference type="ChEBI" id="CHEBI:15377"/>
        <dbReference type="ChEBI" id="CHEBI:28938"/>
        <dbReference type="ChEBI" id="CHEBI:35757"/>
        <dbReference type="ChEBI" id="CHEBI:83628"/>
        <dbReference type="EC" id="3.5.1.4"/>
    </reaction>
</comment>
<feature type="binding site" evidence="6">
    <location>
        <begin position="217"/>
        <end position="220"/>
    </location>
    <ligand>
        <name>substrate</name>
    </ligand>
</feature>
<dbReference type="InterPro" id="IPR036928">
    <property type="entry name" value="AS_sf"/>
</dbReference>
<comment type="caution">
    <text evidence="8">The sequence shown here is derived from an EMBL/GenBank/DDBJ whole genome shotgun (WGS) entry which is preliminary data.</text>
</comment>
<evidence type="ECO:0000313" key="8">
    <source>
        <dbReference type="EMBL" id="KAG7567063.1"/>
    </source>
</evidence>
<dbReference type="EMBL" id="JABELV010000016">
    <property type="protein sequence ID" value="KAG7567063.1"/>
    <property type="molecule type" value="Genomic_DNA"/>
</dbReference>
<dbReference type="PIRSF" id="PIRSF001221">
    <property type="entry name" value="Amidase_fungi"/>
    <property type="match status" value="1"/>
</dbReference>
<dbReference type="Gene3D" id="3.90.1300.10">
    <property type="entry name" value="Amidase signature (AS) domain"/>
    <property type="match status" value="1"/>
</dbReference>
<feature type="binding site" evidence="6">
    <location>
        <position position="196"/>
    </location>
    <ligand>
        <name>substrate</name>
    </ligand>
</feature>
<keyword evidence="4" id="KW-0378">Hydrolase</keyword>
<dbReference type="InterPro" id="IPR020556">
    <property type="entry name" value="Amidase_CS"/>
</dbReference>
<keyword evidence="9" id="KW-1185">Reference proteome</keyword>
<name>A0A8K0JQG2_9TREE</name>
<dbReference type="SUPFAM" id="SSF75304">
    <property type="entry name" value="Amidase signature (AS) enzymes"/>
    <property type="match status" value="1"/>
</dbReference>
<evidence type="ECO:0000256" key="5">
    <source>
        <dbReference type="PIRSR" id="PIRSR001221-1"/>
    </source>
</evidence>
<sequence>MWWPFDIQQRADLASRARAHVAARDKALAFPLEPTDTSLDKDILTSDISGIVYGIQEKEWTAVQVLNAFIRKAKEAHEQTNCLTEVLFEEAIERAKELDRYFEKTGELVGPLHGVPISLKDHFKVKGSSVTLGFSSWLDRPVIDHDGALAVVAKHLGAVPFVKTNIPQTMLAFETCNPLWGRTTNPYNSAYTSGGSSGGEAALLACGGTPIGLGSDIGGSLRIPAGYCGLYSLKTTARRWPVEGSVKFAQGFEGVVSVYGPMARTAQDLELVFAHFTNTLRLNGEHSDMDSAGGEDHARQVKLRDEIDSIGFMSQSIDPGWFDPLSVVKKRKRPLRIGYFLADGFVKTSPACYRAVLESVEAIKKKYPAEQVELKRLYLPDDLGGVEAIKIFLGMSSADGYDRLTNPHLGKDKVDPTLTLPLLSARIPGFLRAILSFIAAHFLSDWMMAIILKAAGRKSAGDYFKWIVKRDEFREAWKRRVWNAENLDAIICPVQASPAVPHGAAAKVSMICAATVMFNVLEYPVACVPVTRVDPIKDAHKRGDGPDFNRWRDDLDAQRGSWMISKALYDQGIYDAEKMKGLPVGIQVVTKPFQEEKAIGIMRMIDDALPSPSQRGGVKDMVIGNKRR</sequence>
<protein>
    <recommendedName>
        <fullName evidence="3">amidase</fullName>
        <ecNumber evidence="3">3.5.1.4</ecNumber>
    </recommendedName>
</protein>
<dbReference type="GO" id="GO:0004040">
    <property type="term" value="F:amidase activity"/>
    <property type="evidence" value="ECO:0007669"/>
    <property type="project" value="UniProtKB-EC"/>
</dbReference>
<reference evidence="8" key="1">
    <citation type="submission" date="2020-04" db="EMBL/GenBank/DDBJ databases">
        <title>Analysis of mating type loci in Filobasidium floriforme.</title>
        <authorList>
            <person name="Nowrousian M."/>
        </authorList>
    </citation>
    <scope>NUCLEOTIDE SEQUENCE</scope>
    <source>
        <strain evidence="8">CBS 6242</strain>
    </source>
</reference>
<feature type="active site" description="Acyl-ester intermediate" evidence="5">
    <location>
        <position position="220"/>
    </location>
</feature>
<evidence type="ECO:0000256" key="2">
    <source>
        <dbReference type="ARBA" id="ARBA00009199"/>
    </source>
</evidence>
<feature type="domain" description="Amidase" evidence="7">
    <location>
        <begin position="65"/>
        <end position="597"/>
    </location>
</feature>
<evidence type="ECO:0000256" key="6">
    <source>
        <dbReference type="PIRSR" id="PIRSR001221-2"/>
    </source>
</evidence>
<dbReference type="PANTHER" id="PTHR46072:SF11">
    <property type="entry name" value="AMIDASE-RELATED"/>
    <property type="match status" value="1"/>
</dbReference>
<dbReference type="FunFam" id="3.90.1300.10:FF:000003">
    <property type="entry name" value="Amidase signature enzyme"/>
    <property type="match status" value="1"/>
</dbReference>
<feature type="active site" description="Charge relay system" evidence="5">
    <location>
        <position position="120"/>
    </location>
</feature>
<evidence type="ECO:0000256" key="1">
    <source>
        <dbReference type="ARBA" id="ARBA00001311"/>
    </source>
</evidence>
<evidence type="ECO:0000313" key="9">
    <source>
        <dbReference type="Proteomes" id="UP000812966"/>
    </source>
</evidence>
<proteinExistence type="inferred from homology"/>